<evidence type="ECO:0000313" key="23">
    <source>
        <dbReference type="EMBL" id="KAG9330630.1"/>
    </source>
</evidence>
<name>A0A8T2MTU5_9TELE</name>
<keyword evidence="17" id="KW-0131">Cell cycle</keyword>
<dbReference type="GO" id="GO:0000132">
    <property type="term" value="P:establishment of mitotic spindle orientation"/>
    <property type="evidence" value="ECO:0007669"/>
    <property type="project" value="TreeGrafter"/>
</dbReference>
<evidence type="ECO:0000313" key="24">
    <source>
        <dbReference type="Proteomes" id="UP000824540"/>
    </source>
</evidence>
<keyword evidence="7" id="KW-0158">Chromosome</keyword>
<protein>
    <recommendedName>
        <fullName evidence="22">NUDE domain-containing protein</fullName>
    </recommendedName>
</protein>
<keyword evidence="12" id="KW-0498">Mitosis</keyword>
<dbReference type="GO" id="GO:0030659">
    <property type="term" value="C:cytoplasmic vesicle membrane"/>
    <property type="evidence" value="ECO:0007669"/>
    <property type="project" value="UniProtKB-SubCell"/>
</dbReference>
<evidence type="ECO:0000256" key="4">
    <source>
        <dbReference type="ARBA" id="ARBA00004626"/>
    </source>
</evidence>
<evidence type="ECO:0000256" key="21">
    <source>
        <dbReference type="SAM" id="Phobius"/>
    </source>
</evidence>
<proteinExistence type="inferred from homology"/>
<dbReference type="GO" id="GO:0005819">
    <property type="term" value="C:spindle"/>
    <property type="evidence" value="ECO:0007669"/>
    <property type="project" value="UniProtKB-SubCell"/>
</dbReference>
<evidence type="ECO:0000256" key="12">
    <source>
        <dbReference type="ARBA" id="ARBA00022776"/>
    </source>
</evidence>
<dbReference type="Pfam" id="PF04880">
    <property type="entry name" value="NUDE_C"/>
    <property type="match status" value="1"/>
</dbReference>
<keyword evidence="14" id="KW-0175">Coiled coil</keyword>
<dbReference type="GO" id="GO:0051642">
    <property type="term" value="P:centrosome localization"/>
    <property type="evidence" value="ECO:0007669"/>
    <property type="project" value="TreeGrafter"/>
</dbReference>
<dbReference type="GO" id="GO:0007100">
    <property type="term" value="P:mitotic centrosome separation"/>
    <property type="evidence" value="ECO:0007669"/>
    <property type="project" value="TreeGrafter"/>
</dbReference>
<organism evidence="23 24">
    <name type="scientific">Albula glossodonta</name>
    <name type="common">roundjaw bonefish</name>
    <dbReference type="NCBI Taxonomy" id="121402"/>
    <lineage>
        <taxon>Eukaryota</taxon>
        <taxon>Metazoa</taxon>
        <taxon>Chordata</taxon>
        <taxon>Craniata</taxon>
        <taxon>Vertebrata</taxon>
        <taxon>Euteleostomi</taxon>
        <taxon>Actinopterygii</taxon>
        <taxon>Neopterygii</taxon>
        <taxon>Teleostei</taxon>
        <taxon>Albuliformes</taxon>
        <taxon>Albulidae</taxon>
        <taxon>Albula</taxon>
    </lineage>
</organism>
<feature type="region of interest" description="Disordered" evidence="20">
    <location>
        <begin position="389"/>
        <end position="444"/>
    </location>
</feature>
<keyword evidence="10" id="KW-0132">Cell division</keyword>
<evidence type="ECO:0000256" key="18">
    <source>
        <dbReference type="ARBA" id="ARBA00023328"/>
    </source>
</evidence>
<feature type="region of interest" description="Disordered" evidence="20">
    <location>
        <begin position="491"/>
        <end position="524"/>
    </location>
</feature>
<dbReference type="InterPro" id="IPR033494">
    <property type="entry name" value="NUDE"/>
</dbReference>
<evidence type="ECO:0000256" key="6">
    <source>
        <dbReference type="ARBA" id="ARBA00007429"/>
    </source>
</evidence>
<keyword evidence="24" id="KW-1185">Reference proteome</keyword>
<evidence type="ECO:0000256" key="13">
    <source>
        <dbReference type="ARBA" id="ARBA00022838"/>
    </source>
</evidence>
<feature type="region of interest" description="Disordered" evidence="20">
    <location>
        <begin position="209"/>
        <end position="302"/>
    </location>
</feature>
<evidence type="ECO:0000256" key="10">
    <source>
        <dbReference type="ARBA" id="ARBA00022618"/>
    </source>
</evidence>
<evidence type="ECO:0000256" key="1">
    <source>
        <dbReference type="ARBA" id="ARBA00004156"/>
    </source>
</evidence>
<gene>
    <name evidence="23" type="ORF">JZ751_023546</name>
</gene>
<dbReference type="PANTHER" id="PTHR10921:SF2">
    <property type="entry name" value="NUCLEAR DISTRIBUTION PROTEIN NUDE HOMOLOG 1"/>
    <property type="match status" value="1"/>
</dbReference>
<evidence type="ECO:0000256" key="17">
    <source>
        <dbReference type="ARBA" id="ARBA00023306"/>
    </source>
</evidence>
<feature type="transmembrane region" description="Helical" evidence="21">
    <location>
        <begin position="48"/>
        <end position="71"/>
    </location>
</feature>
<sequence length="541" mass="59944">MILRKLLLDQTIASPLATSVFYTGVSFLEGKEDVFEDWRDKFLNTYKLLNFVLVPLYLRTAVMGCSAFLWATFLCFSRQSGDGTATVALAWILQLTVEEPANSTTAGPGQPCCTGMGEPKSPKFSSTEEELSHWREQSAKNQQRALEAQEELQEFQQMSRDYEAELEAELKQCEARNRELLNQNNHLRMELETYKLKAWRPCLPLDTHSSASPANTSPLSTKTRSVDPTPRTRNPEPLTQNRLHTLTHTQTPYPNPHSDPIPRPDPSLTDLIYASLSSFNNTSEPPTLSPSGGREGGRERVETAQCRGQLGRADPSSLGLIFRAHLLSQVLYCCCCSLATIMSLEDFEQRMNHVIERNAFLESELDEKESLLESVQRLKDEARDLRQELAVQQKQERRPSLALPKGPERTDPQPRPNPTLPAVLATPNIRGTSGTLTTPPASYQQGDGLTASTLTTSARISALNIVGELLRKVGNLESKLASCRDFVSDQTGSRVIPSAASRMTTPPGEGAEKPHSTNGLPAYEKSLVKRLEYGPGPKIVP</sequence>
<dbReference type="Gene3D" id="6.10.250.1080">
    <property type="match status" value="1"/>
</dbReference>
<reference evidence="23" key="1">
    <citation type="thesis" date="2021" institute="BYU ScholarsArchive" country="Provo, UT, USA">
        <title>Applications of and Algorithms for Genome Assembly and Genomic Analyses with an Emphasis on Marine Teleosts.</title>
        <authorList>
            <person name="Pickett B.D."/>
        </authorList>
    </citation>
    <scope>NUCLEOTIDE SEQUENCE</scope>
    <source>
        <strain evidence="23">HI-2016</strain>
    </source>
</reference>
<dbReference type="PANTHER" id="PTHR10921">
    <property type="entry name" value="NUCLEAR DISTRIBUTION PROTEIN NUDE HOMOLOG 1"/>
    <property type="match status" value="1"/>
</dbReference>
<dbReference type="OrthoDB" id="8961382at2759"/>
<dbReference type="GO" id="GO:0005813">
    <property type="term" value="C:centrosome"/>
    <property type="evidence" value="ECO:0007669"/>
    <property type="project" value="UniProtKB-SubCell"/>
</dbReference>
<keyword evidence="18" id="KW-0137">Centromere</keyword>
<feature type="compositionally biased region" description="Polar residues" evidence="20">
    <location>
        <begin position="209"/>
        <end position="223"/>
    </location>
</feature>
<dbReference type="EMBL" id="JAFBMS010000515">
    <property type="protein sequence ID" value="KAG9330630.1"/>
    <property type="molecule type" value="Genomic_DNA"/>
</dbReference>
<feature type="compositionally biased region" description="Pro residues" evidence="20">
    <location>
        <begin position="253"/>
        <end position="265"/>
    </location>
</feature>
<dbReference type="GO" id="GO:0005871">
    <property type="term" value="C:kinesin complex"/>
    <property type="evidence" value="ECO:0007669"/>
    <property type="project" value="TreeGrafter"/>
</dbReference>
<feature type="compositionally biased region" description="Polar residues" evidence="20">
    <location>
        <begin position="429"/>
        <end position="444"/>
    </location>
</feature>
<feature type="domain" description="NUDE" evidence="22">
    <location>
        <begin position="343"/>
        <end position="502"/>
    </location>
</feature>
<comment type="similarity">
    <text evidence="6">Belongs to the nudE family.</text>
</comment>
<evidence type="ECO:0000256" key="20">
    <source>
        <dbReference type="SAM" id="MobiDB-lite"/>
    </source>
</evidence>
<keyword evidence="13" id="KW-0995">Kinetochore</keyword>
<dbReference type="GO" id="GO:0047496">
    <property type="term" value="P:vesicle transport along microtubule"/>
    <property type="evidence" value="ECO:0007669"/>
    <property type="project" value="TreeGrafter"/>
</dbReference>
<feature type="compositionally biased region" description="Polar residues" evidence="20">
    <location>
        <begin position="275"/>
        <end position="290"/>
    </location>
</feature>
<dbReference type="GO" id="GO:0000776">
    <property type="term" value="C:kinetochore"/>
    <property type="evidence" value="ECO:0007669"/>
    <property type="project" value="UniProtKB-KW"/>
</dbReference>
<keyword evidence="21" id="KW-1133">Transmembrane helix</keyword>
<dbReference type="GO" id="GO:0005874">
    <property type="term" value="C:microtubule"/>
    <property type="evidence" value="ECO:0007669"/>
    <property type="project" value="UniProtKB-KW"/>
</dbReference>
<feature type="compositionally biased region" description="Polar residues" evidence="20">
    <location>
        <begin position="237"/>
        <end position="252"/>
    </location>
</feature>
<dbReference type="GO" id="GO:0008017">
    <property type="term" value="F:microtubule binding"/>
    <property type="evidence" value="ECO:0007669"/>
    <property type="project" value="InterPro"/>
</dbReference>
<keyword evidence="16" id="KW-0206">Cytoskeleton</keyword>
<evidence type="ECO:0000256" key="19">
    <source>
        <dbReference type="ARBA" id="ARBA00023329"/>
    </source>
</evidence>
<evidence type="ECO:0000256" key="2">
    <source>
        <dbReference type="ARBA" id="ARBA00004186"/>
    </source>
</evidence>
<evidence type="ECO:0000259" key="22">
    <source>
        <dbReference type="Pfam" id="PF04880"/>
    </source>
</evidence>
<dbReference type="GO" id="GO:0007059">
    <property type="term" value="P:chromosome segregation"/>
    <property type="evidence" value="ECO:0007669"/>
    <property type="project" value="TreeGrafter"/>
</dbReference>
<evidence type="ECO:0000256" key="16">
    <source>
        <dbReference type="ARBA" id="ARBA00023212"/>
    </source>
</evidence>
<comment type="caution">
    <text evidence="23">The sequence shown here is derived from an EMBL/GenBank/DDBJ whole genome shotgun (WGS) entry which is preliminary data.</text>
</comment>
<evidence type="ECO:0000256" key="5">
    <source>
        <dbReference type="ARBA" id="ARBA00004629"/>
    </source>
</evidence>
<dbReference type="GO" id="GO:0007020">
    <property type="term" value="P:microtubule nucleation"/>
    <property type="evidence" value="ECO:0007669"/>
    <property type="project" value="TreeGrafter"/>
</dbReference>
<feature type="region of interest" description="Disordered" evidence="20">
    <location>
        <begin position="101"/>
        <end position="154"/>
    </location>
</feature>
<dbReference type="AlphaFoldDB" id="A0A8T2MTU5"/>
<evidence type="ECO:0000256" key="7">
    <source>
        <dbReference type="ARBA" id="ARBA00022454"/>
    </source>
</evidence>
<evidence type="ECO:0000256" key="9">
    <source>
        <dbReference type="ARBA" id="ARBA00022553"/>
    </source>
</evidence>
<keyword evidence="9" id="KW-0597">Phosphoprotein</keyword>
<evidence type="ECO:0000256" key="11">
    <source>
        <dbReference type="ARBA" id="ARBA00022701"/>
    </source>
</evidence>
<keyword evidence="21" id="KW-0812">Transmembrane</keyword>
<accession>A0A8T2MTU5</accession>
<comment type="subcellular location">
    <subcellularLocation>
        <location evidence="5">Chromosome</location>
        <location evidence="5">Centromere</location>
        <location evidence="5">Kinetochore</location>
    </subcellularLocation>
    <subcellularLocation>
        <location evidence="4">Cleavage furrow</location>
    </subcellularLocation>
    <subcellularLocation>
        <location evidence="3">Cytoplasm</location>
        <location evidence="3">Cytoskeleton</location>
        <location evidence="3">Microtubule organizing center</location>
        <location evidence="3">Centrosome</location>
    </subcellularLocation>
    <subcellularLocation>
        <location evidence="2">Cytoplasm</location>
        <location evidence="2">Cytoskeleton</location>
        <location evidence="2">Spindle</location>
    </subcellularLocation>
    <subcellularLocation>
        <location evidence="1">Cytoplasmic vesicle membrane</location>
    </subcellularLocation>
</comment>
<dbReference type="GO" id="GO:0032154">
    <property type="term" value="C:cleavage furrow"/>
    <property type="evidence" value="ECO:0007669"/>
    <property type="project" value="UniProtKB-SubCell"/>
</dbReference>
<dbReference type="GO" id="GO:0051301">
    <property type="term" value="P:cell division"/>
    <property type="evidence" value="ECO:0007669"/>
    <property type="project" value="UniProtKB-KW"/>
</dbReference>
<evidence type="ECO:0000256" key="8">
    <source>
        <dbReference type="ARBA" id="ARBA00022490"/>
    </source>
</evidence>
<evidence type="ECO:0000256" key="15">
    <source>
        <dbReference type="ARBA" id="ARBA00023136"/>
    </source>
</evidence>
<evidence type="ECO:0000256" key="3">
    <source>
        <dbReference type="ARBA" id="ARBA00004300"/>
    </source>
</evidence>
<dbReference type="CDD" id="cd14686">
    <property type="entry name" value="bZIP"/>
    <property type="match status" value="1"/>
</dbReference>
<keyword evidence="19" id="KW-0968">Cytoplasmic vesicle</keyword>
<dbReference type="InterPro" id="IPR006964">
    <property type="entry name" value="NUDE_dom"/>
</dbReference>
<dbReference type="Proteomes" id="UP000824540">
    <property type="component" value="Unassembled WGS sequence"/>
</dbReference>
<keyword evidence="8" id="KW-0963">Cytoplasm</keyword>
<keyword evidence="11" id="KW-0493">Microtubule</keyword>
<keyword evidence="15 21" id="KW-0472">Membrane</keyword>
<dbReference type="GO" id="GO:0016477">
    <property type="term" value="P:cell migration"/>
    <property type="evidence" value="ECO:0007669"/>
    <property type="project" value="TreeGrafter"/>
</dbReference>
<evidence type="ECO:0000256" key="14">
    <source>
        <dbReference type="ARBA" id="ARBA00023054"/>
    </source>
</evidence>